<feature type="transmembrane region" description="Helical" evidence="1">
    <location>
        <begin position="138"/>
        <end position="156"/>
    </location>
</feature>
<name>A0ABS5R2K5_9LACO</name>
<gene>
    <name evidence="2" type="ORF">G6R29_04015</name>
</gene>
<reference evidence="2 3" key="1">
    <citation type="submission" date="2020-02" db="EMBL/GenBank/DDBJ databases">
        <title>Fructobacillus sp. isolated from paper mulberry of Taiwan.</title>
        <authorList>
            <person name="Lin S.-T."/>
        </authorList>
    </citation>
    <scope>NUCLEOTIDE SEQUENCE [LARGE SCALE GENOMIC DNA]</scope>
    <source>
        <strain evidence="2 3">M2-14</strain>
    </source>
</reference>
<keyword evidence="3" id="KW-1185">Reference proteome</keyword>
<feature type="transmembrane region" description="Helical" evidence="1">
    <location>
        <begin position="328"/>
        <end position="350"/>
    </location>
</feature>
<evidence type="ECO:0000313" key="2">
    <source>
        <dbReference type="EMBL" id="MBS9338789.1"/>
    </source>
</evidence>
<dbReference type="InterPro" id="IPR012507">
    <property type="entry name" value="YibE_F"/>
</dbReference>
<dbReference type="PANTHER" id="PTHR41771">
    <property type="entry name" value="MEMBRANE PROTEIN-RELATED"/>
    <property type="match status" value="1"/>
</dbReference>
<evidence type="ECO:0000313" key="3">
    <source>
        <dbReference type="Proteomes" id="UP001519504"/>
    </source>
</evidence>
<feature type="transmembrane region" description="Helical" evidence="1">
    <location>
        <begin position="114"/>
        <end position="131"/>
    </location>
</feature>
<evidence type="ECO:0000256" key="1">
    <source>
        <dbReference type="SAM" id="Phobius"/>
    </source>
</evidence>
<feature type="transmembrane region" description="Helical" evidence="1">
    <location>
        <begin position="236"/>
        <end position="261"/>
    </location>
</feature>
<dbReference type="EMBL" id="JAAMFK010000004">
    <property type="protein sequence ID" value="MBS9338789.1"/>
    <property type="molecule type" value="Genomic_DNA"/>
</dbReference>
<dbReference type="PANTHER" id="PTHR41771:SF1">
    <property type="entry name" value="MEMBRANE PROTEIN"/>
    <property type="match status" value="1"/>
</dbReference>
<dbReference type="Proteomes" id="UP001519504">
    <property type="component" value="Unassembled WGS sequence"/>
</dbReference>
<keyword evidence="1" id="KW-0472">Membrane</keyword>
<protein>
    <submittedName>
        <fullName evidence="2">YibE/F family protein</fullName>
    </submittedName>
</protein>
<proteinExistence type="predicted"/>
<dbReference type="Pfam" id="PF07907">
    <property type="entry name" value="YibE_F"/>
    <property type="match status" value="1"/>
</dbReference>
<comment type="caution">
    <text evidence="2">The sequence shown here is derived from an EMBL/GenBank/DDBJ whole genome shotgun (WGS) entry which is preliminary data.</text>
</comment>
<keyword evidence="1" id="KW-0812">Transmembrane</keyword>
<feature type="transmembrane region" description="Helical" evidence="1">
    <location>
        <begin position="286"/>
        <end position="308"/>
    </location>
</feature>
<sequence length="361" mass="39722">MQAVIKKAAILLGMALLFFFFGRMDSAFYQQPVGEVLSQKTSFVSDSQDEHGNQDQSYKQTLKVKVINRSNKVVEIENDYLSSKAESSRYRVHDQLLLSKIGSQYQVDMPKRDSLLFGLVALLLTGLYMASGRKKFSYLTLALVFNAMLFLSVVIWDARSRSLPVLALFVILAVLLSAIALVFVLGRTKQAFITWVSTCLATLLALVAMALAMTVTGGAGVHFETMSYVTQVPAPIFYSQAVIGVLGAVMDESGDIVAGLFGMQRESANRTFSEYYKSGLSIGKEILGTLTNVLFMIFIAETIPMVVLMLRNGNNWSYILDQAMNLGILQTVVSALGIVWAVPVTAFLAARRLTKEKEVAK</sequence>
<organism evidence="2 3">
    <name type="scientific">Fructobacillus broussonetiae</name>
    <dbReference type="NCBI Taxonomy" id="2713173"/>
    <lineage>
        <taxon>Bacteria</taxon>
        <taxon>Bacillati</taxon>
        <taxon>Bacillota</taxon>
        <taxon>Bacilli</taxon>
        <taxon>Lactobacillales</taxon>
        <taxon>Lactobacillaceae</taxon>
        <taxon>Fructobacillus</taxon>
    </lineage>
</organism>
<accession>A0ABS5R2K5</accession>
<dbReference type="RefSeq" id="WP_213809073.1">
    <property type="nucleotide sequence ID" value="NZ_JAAMFK010000004.1"/>
</dbReference>
<keyword evidence="1" id="KW-1133">Transmembrane helix</keyword>
<feature type="transmembrane region" description="Helical" evidence="1">
    <location>
        <begin position="162"/>
        <end position="185"/>
    </location>
</feature>
<feature type="transmembrane region" description="Helical" evidence="1">
    <location>
        <begin position="192"/>
        <end position="216"/>
    </location>
</feature>